<dbReference type="EMBL" id="MK072245">
    <property type="protein sequence ID" value="AYV80624.1"/>
    <property type="molecule type" value="Genomic_DNA"/>
</dbReference>
<organism evidence="1">
    <name type="scientific">Harvfovirus sp</name>
    <dbReference type="NCBI Taxonomy" id="2487768"/>
    <lineage>
        <taxon>Viruses</taxon>
        <taxon>Varidnaviria</taxon>
        <taxon>Bamfordvirae</taxon>
        <taxon>Nucleocytoviricota</taxon>
        <taxon>Megaviricetes</taxon>
        <taxon>Imitervirales</taxon>
        <taxon>Mimiviridae</taxon>
        <taxon>Klosneuvirinae</taxon>
    </lineage>
</organism>
<accession>A0A3G5A289</accession>
<name>A0A3G5A289_9VIRU</name>
<protein>
    <submittedName>
        <fullName evidence="1">Uncharacterized protein</fullName>
    </submittedName>
</protein>
<sequence length="113" mass="13360">MEYYIAGTIEEVYRHKIEMDLERIFPLKEQTGDFLEFCDISNKLMKKLDECWEKDDIKQIMKLLTDAQVKEIFRYDNTAGDFGQEGYGYNARYQSTISEYEEPETITLSTGKN</sequence>
<proteinExistence type="predicted"/>
<evidence type="ECO:0000313" key="1">
    <source>
        <dbReference type="EMBL" id="AYV80624.1"/>
    </source>
</evidence>
<gene>
    <name evidence="1" type="ORF">Harvfovirus3_69</name>
</gene>
<reference evidence="1" key="1">
    <citation type="submission" date="2018-10" db="EMBL/GenBank/DDBJ databases">
        <title>Hidden diversity of soil giant viruses.</title>
        <authorList>
            <person name="Schulz F."/>
            <person name="Alteio L."/>
            <person name="Goudeau D."/>
            <person name="Ryan E.M."/>
            <person name="Malmstrom R.R."/>
            <person name="Blanchard J."/>
            <person name="Woyke T."/>
        </authorList>
    </citation>
    <scope>NUCLEOTIDE SEQUENCE</scope>
    <source>
        <strain evidence="1">HAV1</strain>
    </source>
</reference>